<comment type="caution">
    <text evidence="2">The sequence shown here is derived from an EMBL/GenBank/DDBJ whole genome shotgun (WGS) entry which is preliminary data.</text>
</comment>
<protein>
    <submittedName>
        <fullName evidence="2">Uncharacterized protein</fullName>
    </submittedName>
</protein>
<proteinExistence type="predicted"/>
<dbReference type="Proteomes" id="UP000237271">
    <property type="component" value="Unassembled WGS sequence"/>
</dbReference>
<evidence type="ECO:0000313" key="2">
    <source>
        <dbReference type="EMBL" id="POM74196.1"/>
    </source>
</evidence>
<feature type="region of interest" description="Disordered" evidence="1">
    <location>
        <begin position="255"/>
        <end position="304"/>
    </location>
</feature>
<name>A0A2P4Y8Q8_9STRA</name>
<organism evidence="2 3">
    <name type="scientific">Phytophthora palmivora</name>
    <dbReference type="NCBI Taxonomy" id="4796"/>
    <lineage>
        <taxon>Eukaryota</taxon>
        <taxon>Sar</taxon>
        <taxon>Stramenopiles</taxon>
        <taxon>Oomycota</taxon>
        <taxon>Peronosporomycetes</taxon>
        <taxon>Peronosporales</taxon>
        <taxon>Peronosporaceae</taxon>
        <taxon>Phytophthora</taxon>
    </lineage>
</organism>
<sequence>MFEALHFDTHLGRETEERDKMLAAHYERSLATLPSIVGKFSQIAIDKALAKQSDDAPTKSVMPLSQIEITGCKDCTLISSVFISEIPHSSLELVYAAVLSYFDAIPASMKRHFGVEAKRTRLNNDNSPMVYRRSTFNGSGVPATVNNIVCSELTASHGMVHIDAVTEDPLHPIPESASSQFGICGLTITPRKETVTGKTLAVTLGWVVVYRYNMLPCDPAIKEDIKIIRPILNGDLITASVCSFMSLEPTNIALMTPRPDFRSKSSSKPEATKKRQRASGTNDDIISAIKGDRPRPRGRPRIANKTPLSATHELRMLRSQVAAMEEELHGLKSKWNKQLPDERVQATAKQSAYKKREVAVTEAAHIELQEMLLQQQLMFATLQAAIFRAPLHSNGKEIFKALHFDTRFGRDHNERNKMLIAHHERSLATIPSIMNRFTQVAVDKVLTLQDEEATTKLMLPISQIDITGCKDCTLVSSVFMSEIPHDSLEDVYAAVLAYHDDIPRIMRRHFGVNATRTRLNSADAPAGYWRLHLDGAGLPANVNHILSSQLTPSHGVVHMDAITDDPLHPTSTPSPLEFGISGLTITPRKEPVTGRTVAVTLRWVVIYCYKLTPDDPALRQDLEIIRPILNGDLITASH</sequence>
<evidence type="ECO:0000256" key="1">
    <source>
        <dbReference type="SAM" id="MobiDB-lite"/>
    </source>
</evidence>
<keyword evidence="3" id="KW-1185">Reference proteome</keyword>
<evidence type="ECO:0000313" key="3">
    <source>
        <dbReference type="Proteomes" id="UP000237271"/>
    </source>
</evidence>
<accession>A0A2P4Y8Q8</accession>
<reference evidence="2 3" key="1">
    <citation type="journal article" date="2017" name="Genome Biol. Evol.">
        <title>Phytophthora megakarya and P. palmivora, closely related causal agents of cacao black pod rot, underwent increases in genome sizes and gene numbers by different mechanisms.</title>
        <authorList>
            <person name="Ali S.S."/>
            <person name="Shao J."/>
            <person name="Lary D.J."/>
            <person name="Kronmiller B."/>
            <person name="Shen D."/>
            <person name="Strem M.D."/>
            <person name="Amoako-Attah I."/>
            <person name="Akrofi A.Y."/>
            <person name="Begoude B.A."/>
            <person name="Ten Hoopen G.M."/>
            <person name="Coulibaly K."/>
            <person name="Kebe B.I."/>
            <person name="Melnick R.L."/>
            <person name="Guiltinan M.J."/>
            <person name="Tyler B.M."/>
            <person name="Meinhardt L.W."/>
            <person name="Bailey B.A."/>
        </authorList>
    </citation>
    <scope>NUCLEOTIDE SEQUENCE [LARGE SCALE GENOMIC DNA]</scope>
    <source>
        <strain evidence="3">sbr112.9</strain>
    </source>
</reference>
<dbReference type="OrthoDB" id="117571at2759"/>
<dbReference type="AlphaFoldDB" id="A0A2P4Y8Q8"/>
<dbReference type="EMBL" id="NCKW01004915">
    <property type="protein sequence ID" value="POM74196.1"/>
    <property type="molecule type" value="Genomic_DNA"/>
</dbReference>
<gene>
    <name evidence="2" type="ORF">PHPALM_8887</name>
</gene>